<dbReference type="EMBL" id="CAKOGP040000113">
    <property type="protein sequence ID" value="CAJ1930691.1"/>
    <property type="molecule type" value="Genomic_DNA"/>
</dbReference>
<name>A0AAD2FC75_9STRA</name>
<proteinExistence type="predicted"/>
<reference evidence="4" key="1">
    <citation type="submission" date="2023-08" db="EMBL/GenBank/DDBJ databases">
        <authorList>
            <person name="Audoor S."/>
            <person name="Bilcke G."/>
        </authorList>
    </citation>
    <scope>NUCLEOTIDE SEQUENCE</scope>
</reference>
<evidence type="ECO:0000256" key="2">
    <source>
        <dbReference type="SAM" id="SignalP"/>
    </source>
</evidence>
<keyword evidence="2" id="KW-0732">Signal</keyword>
<dbReference type="Pfam" id="PF00293">
    <property type="entry name" value="NUDIX"/>
    <property type="match status" value="1"/>
</dbReference>
<evidence type="ECO:0000256" key="1">
    <source>
        <dbReference type="ARBA" id="ARBA00022801"/>
    </source>
</evidence>
<gene>
    <name evidence="4" type="ORF">CYCCA115_LOCUS2039</name>
</gene>
<dbReference type="SUPFAM" id="SSF55811">
    <property type="entry name" value="Nudix"/>
    <property type="match status" value="1"/>
</dbReference>
<keyword evidence="5" id="KW-1185">Reference proteome</keyword>
<dbReference type="GO" id="GO:0019693">
    <property type="term" value="P:ribose phosphate metabolic process"/>
    <property type="evidence" value="ECO:0007669"/>
    <property type="project" value="TreeGrafter"/>
</dbReference>
<feature type="signal peptide" evidence="2">
    <location>
        <begin position="1"/>
        <end position="20"/>
    </location>
</feature>
<dbReference type="GO" id="GO:0034432">
    <property type="term" value="F:bis(5'-adenosyl)-pentaphosphatase activity"/>
    <property type="evidence" value="ECO:0007669"/>
    <property type="project" value="TreeGrafter"/>
</dbReference>
<sequence>MPPLTINLGLRTLLLSTSTAFTPKPCSRNFHQASVMMKKYAPSKFLIDDEQKKWRIAVACAVLNSKNELLIGERINIPNAWQAPQGGVDDAWEGNNNQAETVAEAASRELFEEMGLRTGKDVTVISENTSTLSVEPIRYEAKGNDNWLTKNGFSGQELHWVIFRCTNARGDSDPEFMCRLEGQNGEAQEFLKVQWKPIDWVVENIWPAKRGAYEALQGSLNDAVKEWDEQCNMAIDFDGTWSRDASKNEGVVEALIQRGVAADKAASEAERPYVQKWERKEDDVWNVKTYGADNNLRRDVDYQVGKSWREEDSCNIWRCKRWSQSNNKSHCRTRSRFACCINHDNRY</sequence>
<dbReference type="PROSITE" id="PS00893">
    <property type="entry name" value="NUDIX_BOX"/>
    <property type="match status" value="1"/>
</dbReference>
<evidence type="ECO:0000313" key="5">
    <source>
        <dbReference type="Proteomes" id="UP001295423"/>
    </source>
</evidence>
<dbReference type="InterPro" id="IPR015797">
    <property type="entry name" value="NUDIX_hydrolase-like_dom_sf"/>
</dbReference>
<dbReference type="Proteomes" id="UP001295423">
    <property type="component" value="Unassembled WGS sequence"/>
</dbReference>
<dbReference type="Gene3D" id="3.90.79.10">
    <property type="entry name" value="Nucleoside Triphosphate Pyrophosphohydrolase"/>
    <property type="match status" value="1"/>
</dbReference>
<accession>A0AAD2FC75</accession>
<organism evidence="4 5">
    <name type="scientific">Cylindrotheca closterium</name>
    <dbReference type="NCBI Taxonomy" id="2856"/>
    <lineage>
        <taxon>Eukaryota</taxon>
        <taxon>Sar</taxon>
        <taxon>Stramenopiles</taxon>
        <taxon>Ochrophyta</taxon>
        <taxon>Bacillariophyta</taxon>
        <taxon>Bacillariophyceae</taxon>
        <taxon>Bacillariophycidae</taxon>
        <taxon>Bacillariales</taxon>
        <taxon>Bacillariaceae</taxon>
        <taxon>Cylindrotheca</taxon>
    </lineage>
</organism>
<dbReference type="InterPro" id="IPR020084">
    <property type="entry name" value="NUDIX_hydrolase_CS"/>
</dbReference>
<evidence type="ECO:0000259" key="3">
    <source>
        <dbReference type="PROSITE" id="PS51462"/>
    </source>
</evidence>
<comment type="caution">
    <text evidence="4">The sequence shown here is derived from an EMBL/GenBank/DDBJ whole genome shotgun (WGS) entry which is preliminary data.</text>
</comment>
<protein>
    <recommendedName>
        <fullName evidence="3">Nudix hydrolase domain-containing protein</fullName>
    </recommendedName>
</protein>
<evidence type="ECO:0000313" key="4">
    <source>
        <dbReference type="EMBL" id="CAJ1930691.1"/>
    </source>
</evidence>
<dbReference type="GO" id="GO:0008893">
    <property type="term" value="F:guanosine-3',5'-bis(diphosphate) 3'-diphosphatase activity"/>
    <property type="evidence" value="ECO:0007669"/>
    <property type="project" value="TreeGrafter"/>
</dbReference>
<dbReference type="PANTHER" id="PTHR11839">
    <property type="entry name" value="UDP/ADP-SUGAR PYROPHOSPHATASE"/>
    <property type="match status" value="1"/>
</dbReference>
<dbReference type="AlphaFoldDB" id="A0AAD2FC75"/>
<feature type="domain" description="Nudix hydrolase" evidence="3">
    <location>
        <begin position="53"/>
        <end position="218"/>
    </location>
</feature>
<dbReference type="InterPro" id="IPR000086">
    <property type="entry name" value="NUDIX_hydrolase_dom"/>
</dbReference>
<dbReference type="GO" id="GO:0006753">
    <property type="term" value="P:nucleoside phosphate metabolic process"/>
    <property type="evidence" value="ECO:0007669"/>
    <property type="project" value="TreeGrafter"/>
</dbReference>
<dbReference type="PANTHER" id="PTHR11839:SF22">
    <property type="entry name" value="NUDIX HYDROLASE 26, CHLOROPLASTIC"/>
    <property type="match status" value="1"/>
</dbReference>
<dbReference type="PROSITE" id="PS51462">
    <property type="entry name" value="NUDIX"/>
    <property type="match status" value="1"/>
</dbReference>
<keyword evidence="1" id="KW-0378">Hydrolase</keyword>
<feature type="chain" id="PRO_5041959883" description="Nudix hydrolase domain-containing protein" evidence="2">
    <location>
        <begin position="21"/>
        <end position="347"/>
    </location>
</feature>